<protein>
    <recommendedName>
        <fullName evidence="2">DUF4126 domain-containing protein</fullName>
    </recommendedName>
</protein>
<organism evidence="3 4">
    <name type="scientific">Tessaracoccus lubricantis</name>
    <dbReference type="NCBI Taxonomy" id="545543"/>
    <lineage>
        <taxon>Bacteria</taxon>
        <taxon>Bacillati</taxon>
        <taxon>Actinomycetota</taxon>
        <taxon>Actinomycetes</taxon>
        <taxon>Propionibacteriales</taxon>
        <taxon>Propionibacteriaceae</taxon>
        <taxon>Tessaracoccus</taxon>
    </lineage>
</organism>
<feature type="transmembrane region" description="Helical" evidence="1">
    <location>
        <begin position="12"/>
        <end position="32"/>
    </location>
</feature>
<gene>
    <name evidence="3" type="ORF">GCM10025789_10670</name>
</gene>
<evidence type="ECO:0000313" key="4">
    <source>
        <dbReference type="Proteomes" id="UP001501521"/>
    </source>
</evidence>
<accession>A0ABP9F7C8</accession>
<reference evidence="4" key="1">
    <citation type="journal article" date="2019" name="Int. J. Syst. Evol. Microbiol.">
        <title>The Global Catalogue of Microorganisms (GCM) 10K type strain sequencing project: providing services to taxonomists for standard genome sequencing and annotation.</title>
        <authorList>
            <consortium name="The Broad Institute Genomics Platform"/>
            <consortium name="The Broad Institute Genome Sequencing Center for Infectious Disease"/>
            <person name="Wu L."/>
            <person name="Ma J."/>
        </authorList>
    </citation>
    <scope>NUCLEOTIDE SEQUENCE [LARGE SCALE GENOMIC DNA]</scope>
    <source>
        <strain evidence="4">JCM 19125</strain>
    </source>
</reference>
<evidence type="ECO:0000313" key="3">
    <source>
        <dbReference type="EMBL" id="GAA4895103.1"/>
    </source>
</evidence>
<comment type="caution">
    <text evidence="3">The sequence shown here is derived from an EMBL/GenBank/DDBJ whole genome shotgun (WGS) entry which is preliminary data.</text>
</comment>
<feature type="transmembrane region" description="Helical" evidence="1">
    <location>
        <begin position="80"/>
        <end position="111"/>
    </location>
</feature>
<feature type="transmembrane region" description="Helical" evidence="1">
    <location>
        <begin position="159"/>
        <end position="179"/>
    </location>
</feature>
<feature type="domain" description="DUF4126" evidence="2">
    <location>
        <begin position="6"/>
        <end position="172"/>
    </location>
</feature>
<dbReference type="Pfam" id="PF13548">
    <property type="entry name" value="DUF4126"/>
    <property type="match status" value="1"/>
</dbReference>
<evidence type="ECO:0000259" key="2">
    <source>
        <dbReference type="Pfam" id="PF13548"/>
    </source>
</evidence>
<name>A0ABP9F7C8_9ACTN</name>
<keyword evidence="1" id="KW-0812">Transmembrane</keyword>
<dbReference type="RefSeq" id="WP_345580075.1">
    <property type="nucleotide sequence ID" value="NZ_BAABLV010000017.1"/>
</dbReference>
<keyword evidence="1" id="KW-1133">Transmembrane helix</keyword>
<proteinExistence type="predicted"/>
<keyword evidence="1" id="KW-0472">Membrane</keyword>
<dbReference type="EMBL" id="BAABLV010000017">
    <property type="protein sequence ID" value="GAA4895103.1"/>
    <property type="molecule type" value="Genomic_DNA"/>
</dbReference>
<keyword evidence="4" id="KW-1185">Reference proteome</keyword>
<dbReference type="InterPro" id="IPR025196">
    <property type="entry name" value="DUF4126"/>
</dbReference>
<sequence>MELLPLTFASGWASGINAYATVFVLGVLGRFVGTDGVPEGFQRTDVLIIMGILALVELVADKVPVVDSVWDVPSTVIRPVAGAVIGALIAGANGDLLTITLAAVGGVTALVSHLAKAGIRLAVNTSPEPVSNVTASVAGDVGVVGVTALAVLYPVAAAVMAAVLLALMVWLALALMAKIRRGWRWLKQRWTAPPPSDQSA</sequence>
<evidence type="ECO:0000256" key="1">
    <source>
        <dbReference type="SAM" id="Phobius"/>
    </source>
</evidence>
<dbReference type="Proteomes" id="UP001501521">
    <property type="component" value="Unassembled WGS sequence"/>
</dbReference>